<accession>A0A1H1GXT8</accession>
<dbReference type="InterPro" id="IPR021283">
    <property type="entry name" value="Phage_Wedge1"/>
</dbReference>
<organism evidence="1 2">
    <name type="scientific">Paraburkholderia tuberum</name>
    <dbReference type="NCBI Taxonomy" id="157910"/>
    <lineage>
        <taxon>Bacteria</taxon>
        <taxon>Pseudomonadati</taxon>
        <taxon>Pseudomonadota</taxon>
        <taxon>Betaproteobacteria</taxon>
        <taxon>Burkholderiales</taxon>
        <taxon>Burkholderiaceae</taxon>
        <taxon>Paraburkholderia</taxon>
    </lineage>
</organism>
<dbReference type="Pfam" id="PF11041">
    <property type="entry name" value="Phage_Wedge1"/>
    <property type="match status" value="1"/>
</dbReference>
<dbReference type="AlphaFoldDB" id="A0A1H1GXT8"/>
<name>A0A1H1GXT8_9BURK</name>
<protein>
    <recommendedName>
        <fullName evidence="3">DUF2612 domain-containing protein</fullName>
    </recommendedName>
</protein>
<keyword evidence="2" id="KW-1185">Reference proteome</keyword>
<dbReference type="Proteomes" id="UP000199365">
    <property type="component" value="Unassembled WGS sequence"/>
</dbReference>
<gene>
    <name evidence="1" type="ORF">SAMN05445850_3144</name>
</gene>
<proteinExistence type="predicted"/>
<dbReference type="STRING" id="157910.SAMN05445850_3144"/>
<evidence type="ECO:0000313" key="2">
    <source>
        <dbReference type="Proteomes" id="UP000199365"/>
    </source>
</evidence>
<dbReference type="EMBL" id="FNKX01000001">
    <property type="protein sequence ID" value="SDR17923.1"/>
    <property type="molecule type" value="Genomic_DNA"/>
</dbReference>
<sequence>MRNVEATLLAQYANSLTITGLIDYLNQCIDPGADLENFFNTIWNVETANIHGLEIWGKIVNVSRMVQAALPPAQFGFAEAFDASRPTTGVQPFNYGVFNDGSPPVVRNVEVDPETYRTLIMTKAMANITDCSCASLNKLLGYLFAGRGRCYVLDTGRMTMQYVFEFELSVLEVAILTQSGVLPRPTGVLCNIVEASDDVFGFSNEANDFQPFNQGVFSSGVLNAS</sequence>
<dbReference type="RefSeq" id="WP_090804473.1">
    <property type="nucleotide sequence ID" value="NZ_FNKX01000001.1"/>
</dbReference>
<evidence type="ECO:0000313" key="1">
    <source>
        <dbReference type="EMBL" id="SDR17923.1"/>
    </source>
</evidence>
<reference evidence="2" key="1">
    <citation type="submission" date="2016-10" db="EMBL/GenBank/DDBJ databases">
        <authorList>
            <person name="Varghese N."/>
            <person name="Submissions S."/>
        </authorList>
    </citation>
    <scope>NUCLEOTIDE SEQUENCE [LARGE SCALE GENOMIC DNA]</scope>
    <source>
        <strain evidence="2">DUS833</strain>
    </source>
</reference>
<evidence type="ECO:0008006" key="3">
    <source>
        <dbReference type="Google" id="ProtNLM"/>
    </source>
</evidence>